<evidence type="ECO:0000256" key="2">
    <source>
        <dbReference type="ARBA" id="ARBA00023015"/>
    </source>
</evidence>
<dbReference type="EMBL" id="JBCHKQ010000002">
    <property type="protein sequence ID" value="MEM5948069.1"/>
    <property type="molecule type" value="Genomic_DNA"/>
</dbReference>
<dbReference type="InterPro" id="IPR000847">
    <property type="entry name" value="LysR_HTH_N"/>
</dbReference>
<evidence type="ECO:0000313" key="7">
    <source>
        <dbReference type="Proteomes" id="UP001466331"/>
    </source>
</evidence>
<comment type="similarity">
    <text evidence="1">Belongs to the LysR transcriptional regulatory family.</text>
</comment>
<gene>
    <name evidence="6" type="primary">ilvY</name>
    <name evidence="6" type="ORF">WKV44_05895</name>
</gene>
<keyword evidence="7" id="KW-1185">Reference proteome</keyword>
<evidence type="ECO:0000256" key="3">
    <source>
        <dbReference type="ARBA" id="ARBA00023125"/>
    </source>
</evidence>
<dbReference type="InterPro" id="IPR005119">
    <property type="entry name" value="LysR_subst-bd"/>
</dbReference>
<organism evidence="6 7">
    <name type="scientific">Rarispira pelagica</name>
    <dbReference type="NCBI Taxonomy" id="3141764"/>
    <lineage>
        <taxon>Bacteria</taxon>
        <taxon>Pseudomonadati</taxon>
        <taxon>Spirochaetota</taxon>
        <taxon>Spirochaetia</taxon>
        <taxon>Winmispirales</taxon>
        <taxon>Winmispiraceae</taxon>
        <taxon>Rarispira</taxon>
    </lineage>
</organism>
<dbReference type="Pfam" id="PF00126">
    <property type="entry name" value="HTH_1"/>
    <property type="match status" value="1"/>
</dbReference>
<dbReference type="PANTHER" id="PTHR30126">
    <property type="entry name" value="HTH-TYPE TRANSCRIPTIONAL REGULATOR"/>
    <property type="match status" value="1"/>
</dbReference>
<evidence type="ECO:0000256" key="1">
    <source>
        <dbReference type="ARBA" id="ARBA00009437"/>
    </source>
</evidence>
<dbReference type="NCBIfam" id="NF008722">
    <property type="entry name" value="PRK11716.1"/>
    <property type="match status" value="1"/>
</dbReference>
<reference evidence="6 7" key="1">
    <citation type="submission" date="2024-03" db="EMBL/GenBank/DDBJ databases">
        <title>Ignisphaera cupida sp. nov., a hyperthermophilic hydrolytic archaeon from a hot spring of Kamchatka, and proposal of Ignisphaeraceae fam. nov.</title>
        <authorList>
            <person name="Podosokorskaya O.A."/>
            <person name="Elcheninov A.G."/>
            <person name="Maltseva A.I."/>
            <person name="Zayulina K.S."/>
            <person name="Novikov A."/>
            <person name="Merkel A.Y."/>
        </authorList>
    </citation>
    <scope>NUCLEOTIDE SEQUENCE [LARGE SCALE GENOMIC DNA]</scope>
    <source>
        <strain evidence="6 7">38H-sp</strain>
    </source>
</reference>
<dbReference type="PROSITE" id="PS50931">
    <property type="entry name" value="HTH_LYSR"/>
    <property type="match status" value="1"/>
</dbReference>
<proteinExistence type="inferred from homology"/>
<dbReference type="SUPFAM" id="SSF46785">
    <property type="entry name" value="Winged helix' DNA-binding domain"/>
    <property type="match status" value="1"/>
</dbReference>
<accession>A0ABU9UBM7</accession>
<dbReference type="Gene3D" id="1.10.10.10">
    <property type="entry name" value="Winged helix-like DNA-binding domain superfamily/Winged helix DNA-binding domain"/>
    <property type="match status" value="1"/>
</dbReference>
<dbReference type="InterPro" id="IPR036388">
    <property type="entry name" value="WH-like_DNA-bd_sf"/>
</dbReference>
<comment type="caution">
    <text evidence="6">The sequence shown here is derived from an EMBL/GenBank/DDBJ whole genome shotgun (WGS) entry which is preliminary data.</text>
</comment>
<dbReference type="PANTHER" id="PTHR30126:SF81">
    <property type="entry name" value="HTH-TYPE TRANSCRIPTIONAL REGULATOR ILVY"/>
    <property type="match status" value="1"/>
</dbReference>
<keyword evidence="3" id="KW-0238">DNA-binding</keyword>
<evidence type="ECO:0000256" key="4">
    <source>
        <dbReference type="ARBA" id="ARBA00023163"/>
    </source>
</evidence>
<feature type="domain" description="HTH lysR-type" evidence="5">
    <location>
        <begin position="1"/>
        <end position="58"/>
    </location>
</feature>
<dbReference type="RefSeq" id="WP_420069515.1">
    <property type="nucleotide sequence ID" value="NZ_JBCHKQ010000002.1"/>
</dbReference>
<dbReference type="Gene3D" id="3.40.190.290">
    <property type="match status" value="1"/>
</dbReference>
<name>A0ABU9UBM7_9SPIR</name>
<keyword evidence="4" id="KW-0804">Transcription</keyword>
<sequence>MNIEDLSCFIALAETLHFGRASKLCNLSPSAFSRAIKRLEEETNSVLIRRDTRRVELTQEGRLFFDRARSIIDTWEAARSELARMSGMVSGELSIFASVTACYSLLPGFFTSFTSSYPDVHIRLETGAPAEALPAVLDDRVDIGVIAKPDSLPRDVDFFPVVETPLVFVAPAADCPLTRELKRNGPLSLPLILPEREPARLRLDRWFSHQKMSPRVYAEVAGNEAILAMVNLGLGIGVVPRLVLEKSPLKQGIKIVDTEPPLEPYLVGFAVKKRRKSLPAVYAFLECVNKSK</sequence>
<evidence type="ECO:0000259" key="5">
    <source>
        <dbReference type="PROSITE" id="PS50931"/>
    </source>
</evidence>
<keyword evidence="2" id="KW-0805">Transcription regulation</keyword>
<dbReference type="Proteomes" id="UP001466331">
    <property type="component" value="Unassembled WGS sequence"/>
</dbReference>
<dbReference type="SUPFAM" id="SSF53850">
    <property type="entry name" value="Periplasmic binding protein-like II"/>
    <property type="match status" value="1"/>
</dbReference>
<evidence type="ECO:0000313" key="6">
    <source>
        <dbReference type="EMBL" id="MEM5948069.1"/>
    </source>
</evidence>
<dbReference type="InterPro" id="IPR036390">
    <property type="entry name" value="WH_DNA-bd_sf"/>
</dbReference>
<protein>
    <submittedName>
        <fullName evidence="6">HTH-type transcriptional activator IlvY</fullName>
    </submittedName>
</protein>
<dbReference type="Pfam" id="PF03466">
    <property type="entry name" value="LysR_substrate"/>
    <property type="match status" value="1"/>
</dbReference>